<gene>
    <name evidence="4" type="ORF">FYJ39_11690</name>
</gene>
<dbReference type="InterPro" id="IPR037171">
    <property type="entry name" value="NagB/RpiA_transferase-like"/>
</dbReference>
<dbReference type="InterPro" id="IPR036388">
    <property type="entry name" value="WH-like_DNA-bd_sf"/>
</dbReference>
<accession>A0A7X2NLY7</accession>
<dbReference type="PANTHER" id="PTHR30363:SF44">
    <property type="entry name" value="AGA OPERON TRANSCRIPTIONAL REPRESSOR-RELATED"/>
    <property type="match status" value="1"/>
</dbReference>
<dbReference type="AlphaFoldDB" id="A0A7X2NLY7"/>
<evidence type="ECO:0000313" key="4">
    <source>
        <dbReference type="EMBL" id="MSS37218.1"/>
    </source>
</evidence>
<comment type="caution">
    <text evidence="4">The sequence shown here is derived from an EMBL/GenBank/DDBJ whole genome shotgun (WGS) entry which is preliminary data.</text>
</comment>
<proteinExistence type="predicted"/>
<evidence type="ECO:0000256" key="1">
    <source>
        <dbReference type="ARBA" id="ARBA00023015"/>
    </source>
</evidence>
<dbReference type="Pfam" id="PF08220">
    <property type="entry name" value="HTH_DeoR"/>
    <property type="match status" value="1"/>
</dbReference>
<sequence>MRGSLGTGNISAFERDRRRLQEAEHRKAQEGKMTFEIRKEKIMELLAENEAVSKKQLEEALGVSPSTIQRDLAAMETEGLLLRLWGGARRIKDRSIYKRKIVESNITNPMRRIGELAASKINDGELIFIGAGKTTLAMAECITERNITVITNGIPQLEALWKKHINVFLLCGFFKEYSRSVVGRQTTKMLESYRFDKAFIGVKGFDSSFAPLSADEYEYDIKNICIQNARETYILAEHSKFNKTAMYVTPSDLACYLNIITDSPVENIGQFVQEKQAYIWKRQHK</sequence>
<dbReference type="Gene3D" id="3.40.50.1360">
    <property type="match status" value="1"/>
</dbReference>
<dbReference type="PROSITE" id="PS51000">
    <property type="entry name" value="HTH_DEOR_2"/>
    <property type="match status" value="1"/>
</dbReference>
<keyword evidence="5" id="KW-1185">Reference proteome</keyword>
<dbReference type="SUPFAM" id="SSF46785">
    <property type="entry name" value="Winged helix' DNA-binding domain"/>
    <property type="match status" value="1"/>
</dbReference>
<organism evidence="4 5">
    <name type="scientific">Clostridium porci</name>
    <dbReference type="NCBI Taxonomy" id="2605778"/>
    <lineage>
        <taxon>Bacteria</taxon>
        <taxon>Bacillati</taxon>
        <taxon>Bacillota</taxon>
        <taxon>Clostridia</taxon>
        <taxon>Eubacteriales</taxon>
        <taxon>Clostridiaceae</taxon>
        <taxon>Clostridium</taxon>
    </lineage>
</organism>
<dbReference type="CDD" id="cd00090">
    <property type="entry name" value="HTH_ARSR"/>
    <property type="match status" value="1"/>
</dbReference>
<evidence type="ECO:0000259" key="3">
    <source>
        <dbReference type="PROSITE" id="PS51000"/>
    </source>
</evidence>
<keyword evidence="1" id="KW-0805">Transcription regulation</keyword>
<dbReference type="EMBL" id="VUMD01000009">
    <property type="protein sequence ID" value="MSS37218.1"/>
    <property type="molecule type" value="Genomic_DNA"/>
</dbReference>
<dbReference type="Gene3D" id="1.10.10.10">
    <property type="entry name" value="Winged helix-like DNA-binding domain superfamily/Winged helix DNA-binding domain"/>
    <property type="match status" value="1"/>
</dbReference>
<dbReference type="Proteomes" id="UP000429958">
    <property type="component" value="Unassembled WGS sequence"/>
</dbReference>
<dbReference type="InterPro" id="IPR050313">
    <property type="entry name" value="Carb_Metab_HTH_regulators"/>
</dbReference>
<evidence type="ECO:0000256" key="2">
    <source>
        <dbReference type="ARBA" id="ARBA00023163"/>
    </source>
</evidence>
<dbReference type="InterPro" id="IPR036390">
    <property type="entry name" value="WH_DNA-bd_sf"/>
</dbReference>
<evidence type="ECO:0000313" key="5">
    <source>
        <dbReference type="Proteomes" id="UP000429958"/>
    </source>
</evidence>
<dbReference type="InterPro" id="IPR001034">
    <property type="entry name" value="DeoR_HTH"/>
</dbReference>
<dbReference type="InterPro" id="IPR011991">
    <property type="entry name" value="ArsR-like_HTH"/>
</dbReference>
<name>A0A7X2NLY7_9CLOT</name>
<dbReference type="PRINTS" id="PR00037">
    <property type="entry name" value="HTHLACR"/>
</dbReference>
<dbReference type="SMART" id="SM00420">
    <property type="entry name" value="HTH_DEOR"/>
    <property type="match status" value="1"/>
</dbReference>
<dbReference type="SMART" id="SM01134">
    <property type="entry name" value="DeoRC"/>
    <property type="match status" value="1"/>
</dbReference>
<dbReference type="PANTHER" id="PTHR30363">
    <property type="entry name" value="HTH-TYPE TRANSCRIPTIONAL REGULATOR SRLR-RELATED"/>
    <property type="match status" value="1"/>
</dbReference>
<dbReference type="Pfam" id="PF00455">
    <property type="entry name" value="DeoRC"/>
    <property type="match status" value="1"/>
</dbReference>
<reference evidence="4 5" key="1">
    <citation type="submission" date="2019-08" db="EMBL/GenBank/DDBJ databases">
        <title>In-depth cultivation of the pig gut microbiome towards novel bacterial diversity and tailored functional studies.</title>
        <authorList>
            <person name="Wylensek D."/>
            <person name="Hitch T.C.A."/>
            <person name="Clavel T."/>
        </authorList>
    </citation>
    <scope>NUCLEOTIDE SEQUENCE [LARGE SCALE GENOMIC DNA]</scope>
    <source>
        <strain evidence="4 5">WCA-389-WT-23D1</strain>
    </source>
</reference>
<dbReference type="SUPFAM" id="SSF100950">
    <property type="entry name" value="NagB/RpiA/CoA transferase-like"/>
    <property type="match status" value="1"/>
</dbReference>
<keyword evidence="2" id="KW-0804">Transcription</keyword>
<feature type="domain" description="HTH deoR-type" evidence="3">
    <location>
        <begin position="35"/>
        <end position="90"/>
    </location>
</feature>
<dbReference type="InterPro" id="IPR014036">
    <property type="entry name" value="DeoR-like_C"/>
</dbReference>
<protein>
    <submittedName>
        <fullName evidence="4">DeoR/GlpR transcriptional regulator</fullName>
    </submittedName>
</protein>
<dbReference type="GO" id="GO:0003700">
    <property type="term" value="F:DNA-binding transcription factor activity"/>
    <property type="evidence" value="ECO:0007669"/>
    <property type="project" value="InterPro"/>
</dbReference>